<dbReference type="RefSeq" id="WP_255060255.1">
    <property type="nucleotide sequence ID" value="NZ_JANDBD010000004.1"/>
</dbReference>
<gene>
    <name evidence="7" type="ORF">NM203_12550</name>
</gene>
<dbReference type="SUPFAM" id="SSF51905">
    <property type="entry name" value="FAD/NAD(P)-binding domain"/>
    <property type="match status" value="1"/>
</dbReference>
<keyword evidence="6" id="KW-0560">Oxidoreductase</keyword>
<evidence type="ECO:0000256" key="3">
    <source>
        <dbReference type="ARBA" id="ARBA00022630"/>
    </source>
</evidence>
<comment type="similarity">
    <text evidence="2">Belongs to the FAD-binding monooxygenase family.</text>
</comment>
<evidence type="ECO:0000313" key="8">
    <source>
        <dbReference type="Proteomes" id="UP001651690"/>
    </source>
</evidence>
<reference evidence="7 8" key="1">
    <citation type="submission" date="2022-06" db="EMBL/GenBank/DDBJ databases">
        <title>Mycolicibacterium sp. CAU 1645 isolated from seawater.</title>
        <authorList>
            <person name="Kim W."/>
        </authorList>
    </citation>
    <scope>NUCLEOTIDE SEQUENCE [LARGE SCALE GENOMIC DNA]</scope>
    <source>
        <strain evidence="7 8">CAU 1645</strain>
    </source>
</reference>
<protein>
    <submittedName>
        <fullName evidence="7">NAD(P)/FAD-dependent oxidoreductase</fullName>
    </submittedName>
</protein>
<dbReference type="PANTHER" id="PTHR43098">
    <property type="entry name" value="L-ORNITHINE N(5)-MONOOXYGENASE-RELATED"/>
    <property type="match status" value="1"/>
</dbReference>
<dbReference type="Gene3D" id="3.50.50.60">
    <property type="entry name" value="FAD/NAD(P)-binding domain"/>
    <property type="match status" value="2"/>
</dbReference>
<keyword evidence="3" id="KW-0285">Flavoprotein</keyword>
<organism evidence="7 8">
    <name type="scientific">Mycolicibacterium arenosum</name>
    <dbReference type="NCBI Taxonomy" id="2952157"/>
    <lineage>
        <taxon>Bacteria</taxon>
        <taxon>Bacillati</taxon>
        <taxon>Actinomycetota</taxon>
        <taxon>Actinomycetes</taxon>
        <taxon>Mycobacteriales</taxon>
        <taxon>Mycobacteriaceae</taxon>
        <taxon>Mycolicibacterium</taxon>
    </lineage>
</organism>
<keyword evidence="8" id="KW-1185">Reference proteome</keyword>
<evidence type="ECO:0000256" key="2">
    <source>
        <dbReference type="ARBA" id="ARBA00010139"/>
    </source>
</evidence>
<evidence type="ECO:0000256" key="1">
    <source>
        <dbReference type="ARBA" id="ARBA00001974"/>
    </source>
</evidence>
<dbReference type="PANTHER" id="PTHR43098:SF2">
    <property type="entry name" value="FAD-BINDING MONOOXYGENASE AUSB-RELATED"/>
    <property type="match status" value="1"/>
</dbReference>
<sequence length="604" mass="66835">MTTTPSEGSAVTFDPEEVHAKYLAERDRRLIPGRAEIRDLAHDERVAGYRADPFTPRTERDAITDDPDVVIVGGGIAGLLAGVHLRKAGIERIRIVDHAGGVGGTWYWNRYPGVMCDVESYQYLPLLEELDYLPSRRYAFGEEIRLHLQSIADRFDLVSDALFHTGVSRSVWHDDTGRWTVHTDRGDELSCRYYVLAVGILNLMKLPAIPGMDAFAGKAFHTARWDYEYTGGATGEPLTELGDKTVALIGTGASGLQALPPLAEAAQHVYVFQRTPSAIGVRGNRPTDPSFAETLTPGWQKARMDNFQSIMLGRPVEADLTDDGWTRHYAAVQNPPRIKGASLREFMLRAEELDYRIMEEHRARIDELVTDPGVAAILKPYYRYLCKRPCFHDEYYDAFNRANVTLVDCPTGIEKITEHGLIAAGRQYEVDCIVYSTGFEAEVTPLQRRAGHEIVGRDGLTLAQKWADGAASLFGMMSRGFPNMFVMPAPGQQSVVTVNYTQLAVFGAEFIGGMVALLEKQGITVFDVSAAAEADWIQQIVDTYVDPSAVMSACTPSRLNNEGDPGGIKARDTNWGRGFGDFFGYRDLLENWLAAGDFDGLETA</sequence>
<dbReference type="EMBL" id="JANDBD010000004">
    <property type="protein sequence ID" value="MCP9273012.1"/>
    <property type="molecule type" value="Genomic_DNA"/>
</dbReference>
<dbReference type="Proteomes" id="UP001651690">
    <property type="component" value="Unassembled WGS sequence"/>
</dbReference>
<accession>A0ABT1M5E4</accession>
<dbReference type="InterPro" id="IPR050775">
    <property type="entry name" value="FAD-binding_Monooxygenases"/>
</dbReference>
<evidence type="ECO:0000256" key="6">
    <source>
        <dbReference type="ARBA" id="ARBA00023002"/>
    </source>
</evidence>
<dbReference type="InterPro" id="IPR036188">
    <property type="entry name" value="FAD/NAD-bd_sf"/>
</dbReference>
<keyword evidence="4" id="KW-0274">FAD</keyword>
<evidence type="ECO:0000256" key="4">
    <source>
        <dbReference type="ARBA" id="ARBA00022827"/>
    </source>
</evidence>
<evidence type="ECO:0000313" key="7">
    <source>
        <dbReference type="EMBL" id="MCP9273012.1"/>
    </source>
</evidence>
<keyword evidence="5" id="KW-0521">NADP</keyword>
<comment type="cofactor">
    <cofactor evidence="1">
        <name>FAD</name>
        <dbReference type="ChEBI" id="CHEBI:57692"/>
    </cofactor>
</comment>
<evidence type="ECO:0000256" key="5">
    <source>
        <dbReference type="ARBA" id="ARBA00022857"/>
    </source>
</evidence>
<comment type="caution">
    <text evidence="7">The sequence shown here is derived from an EMBL/GenBank/DDBJ whole genome shotgun (WGS) entry which is preliminary data.</text>
</comment>
<dbReference type="Pfam" id="PF13450">
    <property type="entry name" value="NAD_binding_8"/>
    <property type="match status" value="1"/>
</dbReference>
<name>A0ABT1M5E4_9MYCO</name>
<proteinExistence type="inferred from homology"/>